<proteinExistence type="predicted"/>
<protein>
    <submittedName>
        <fullName evidence="3">Glycosyltransferase family 2 protein</fullName>
    </submittedName>
</protein>
<evidence type="ECO:0000313" key="3">
    <source>
        <dbReference type="EMBL" id="MBL0392010.1"/>
    </source>
</evidence>
<accession>A0A937CT01</accession>
<dbReference type="Gene3D" id="3.90.550.10">
    <property type="entry name" value="Spore Coat Polysaccharide Biosynthesis Protein SpsA, Chain A"/>
    <property type="match status" value="1"/>
</dbReference>
<feature type="transmembrane region" description="Helical" evidence="1">
    <location>
        <begin position="315"/>
        <end position="333"/>
    </location>
</feature>
<dbReference type="CDD" id="cd00761">
    <property type="entry name" value="Glyco_tranf_GTA_type"/>
    <property type="match status" value="1"/>
</dbReference>
<dbReference type="InterPro" id="IPR001173">
    <property type="entry name" value="Glyco_trans_2-like"/>
</dbReference>
<name>A0A937CT01_9BURK</name>
<dbReference type="Pfam" id="PF00535">
    <property type="entry name" value="Glycos_transf_2"/>
    <property type="match status" value="1"/>
</dbReference>
<reference evidence="3 4" key="1">
    <citation type="journal article" date="2017" name="Int. J. Syst. Evol. Microbiol.">
        <title>Ramlibacter monticola sp. nov., isolated from forest soil.</title>
        <authorList>
            <person name="Chaudhary D.K."/>
            <person name="Kim J."/>
        </authorList>
    </citation>
    <scope>NUCLEOTIDE SEQUENCE [LARGE SCALE GENOMIC DNA]</scope>
    <source>
        <strain evidence="3 4">KACC 19175</strain>
    </source>
</reference>
<evidence type="ECO:0000313" key="4">
    <source>
        <dbReference type="Proteomes" id="UP000599109"/>
    </source>
</evidence>
<dbReference type="InterPro" id="IPR029044">
    <property type="entry name" value="Nucleotide-diphossugar_trans"/>
</dbReference>
<dbReference type="RefSeq" id="WP_201674598.1">
    <property type="nucleotide sequence ID" value="NZ_JAEQNE010000002.1"/>
</dbReference>
<dbReference type="Proteomes" id="UP000599109">
    <property type="component" value="Unassembled WGS sequence"/>
</dbReference>
<feature type="domain" description="Glycosyltransferase 2-like" evidence="2">
    <location>
        <begin position="10"/>
        <end position="140"/>
    </location>
</feature>
<sequence length="346" mass="38141">MAEGRIHIGVFAHNEENRIAGVLEDLARQDIFTRADVSVRVFVLANGCEDATVRVARDAVRRLPAALAACMEVVDLPFSGKSRTWNHFVHALCVGQAEYICCVDGDIRVPSRSNLRLMLERIEAGDAHVVNSRPRKDIELADGPLSLVERIIVMGSGTGSDYRNSIAGSLYLARTAAVEGIYMPVGLPVEDGFLRAMILTRLLTQSEDFGRIHGDPGMWHVYESLRTVPALVRHQTRLVIGSAINTVVFDHLCAHAQGFPQRSALLRSAAQDEGWLAGVLGRTLPRWPSGFVPLHFLLKRLEGLRSRKEIGARRIVLLATLGFAFDLLVYVNAQLQMARGKGAGYW</sequence>
<dbReference type="SUPFAM" id="SSF53448">
    <property type="entry name" value="Nucleotide-diphospho-sugar transferases"/>
    <property type="match status" value="1"/>
</dbReference>
<dbReference type="EMBL" id="JAEQNE010000002">
    <property type="protein sequence ID" value="MBL0392010.1"/>
    <property type="molecule type" value="Genomic_DNA"/>
</dbReference>
<organism evidence="3 4">
    <name type="scientific">Ramlibacter monticola</name>
    <dbReference type="NCBI Taxonomy" id="1926872"/>
    <lineage>
        <taxon>Bacteria</taxon>
        <taxon>Pseudomonadati</taxon>
        <taxon>Pseudomonadota</taxon>
        <taxon>Betaproteobacteria</taxon>
        <taxon>Burkholderiales</taxon>
        <taxon>Comamonadaceae</taxon>
        <taxon>Ramlibacter</taxon>
    </lineage>
</organism>
<keyword evidence="1" id="KW-0472">Membrane</keyword>
<comment type="caution">
    <text evidence="3">The sequence shown here is derived from an EMBL/GenBank/DDBJ whole genome shotgun (WGS) entry which is preliminary data.</text>
</comment>
<evidence type="ECO:0000256" key="1">
    <source>
        <dbReference type="SAM" id="Phobius"/>
    </source>
</evidence>
<gene>
    <name evidence="3" type="ORF">JJ685_12790</name>
</gene>
<dbReference type="AlphaFoldDB" id="A0A937CT01"/>
<evidence type="ECO:0000259" key="2">
    <source>
        <dbReference type="Pfam" id="PF00535"/>
    </source>
</evidence>
<keyword evidence="1" id="KW-1133">Transmembrane helix</keyword>
<keyword evidence="1" id="KW-0812">Transmembrane</keyword>
<keyword evidence="4" id="KW-1185">Reference proteome</keyword>